<evidence type="ECO:0000256" key="9">
    <source>
        <dbReference type="ARBA" id="ARBA00022801"/>
    </source>
</evidence>
<keyword evidence="9" id="KW-0378">Hydrolase</keyword>
<evidence type="ECO:0000259" key="15">
    <source>
        <dbReference type="Pfam" id="PF11838"/>
    </source>
</evidence>
<proteinExistence type="inferred from homology"/>
<evidence type="ECO:0000256" key="6">
    <source>
        <dbReference type="ARBA" id="ARBA00022438"/>
    </source>
</evidence>
<dbReference type="SUPFAM" id="SSF63737">
    <property type="entry name" value="Leukotriene A4 hydrolase N-terminal domain"/>
    <property type="match status" value="1"/>
</dbReference>
<evidence type="ECO:0000256" key="2">
    <source>
        <dbReference type="ARBA" id="ARBA00001947"/>
    </source>
</evidence>
<keyword evidence="6 17" id="KW-0031">Aminopeptidase</keyword>
<organism evidence="17 18">
    <name type="scientific">Nocardioides bigeumensis</name>
    <dbReference type="NCBI Taxonomy" id="433657"/>
    <lineage>
        <taxon>Bacteria</taxon>
        <taxon>Bacillati</taxon>
        <taxon>Actinomycetota</taxon>
        <taxon>Actinomycetes</taxon>
        <taxon>Propionibacteriales</taxon>
        <taxon>Nocardioidaceae</taxon>
        <taxon>Nocardioides</taxon>
    </lineage>
</organism>
<evidence type="ECO:0000313" key="18">
    <source>
        <dbReference type="Proteomes" id="UP001500575"/>
    </source>
</evidence>
<feature type="domain" description="Aminopeptidase N-like N-terminal" evidence="16">
    <location>
        <begin position="127"/>
        <end position="207"/>
    </location>
</feature>
<dbReference type="InterPro" id="IPR042097">
    <property type="entry name" value="Aminopeptidase_N-like_N_sf"/>
</dbReference>
<gene>
    <name evidence="17" type="primary">pepN_2</name>
    <name evidence="17" type="ORF">GCM10009843_13880</name>
</gene>
<dbReference type="InterPro" id="IPR045357">
    <property type="entry name" value="Aminopeptidase_N-like_N"/>
</dbReference>
<dbReference type="EC" id="3.4.11.2" evidence="4"/>
<keyword evidence="7" id="KW-0645">Protease</keyword>
<evidence type="ECO:0000259" key="14">
    <source>
        <dbReference type="Pfam" id="PF01433"/>
    </source>
</evidence>
<reference evidence="17 18" key="1">
    <citation type="journal article" date="2019" name="Int. J. Syst. Evol. Microbiol.">
        <title>The Global Catalogue of Microorganisms (GCM) 10K type strain sequencing project: providing services to taxonomists for standard genome sequencing and annotation.</title>
        <authorList>
            <consortium name="The Broad Institute Genomics Platform"/>
            <consortium name="The Broad Institute Genome Sequencing Center for Infectious Disease"/>
            <person name="Wu L."/>
            <person name="Ma J."/>
        </authorList>
    </citation>
    <scope>NUCLEOTIDE SEQUENCE [LARGE SCALE GENOMIC DNA]</scope>
    <source>
        <strain evidence="17 18">JCM 16021</strain>
    </source>
</reference>
<dbReference type="InterPro" id="IPR024571">
    <property type="entry name" value="ERAP1-like_C_dom"/>
</dbReference>
<keyword evidence="18" id="KW-1185">Reference proteome</keyword>
<dbReference type="Gene3D" id="2.60.40.1730">
    <property type="entry name" value="tricorn interacting facor f3 domain"/>
    <property type="match status" value="1"/>
</dbReference>
<comment type="catalytic activity">
    <reaction evidence="1">
        <text>Release of an N-terminal amino acid, Xaa-|-Yaa- from a peptide, amide or arylamide. Xaa is preferably Ala, but may be most amino acids including Pro (slow action). When a terminal hydrophobic residue is followed by a prolyl residue, the two may be released as an intact Xaa-Pro dipeptide.</text>
        <dbReference type="EC" id="3.4.11.2"/>
    </reaction>
</comment>
<dbReference type="PANTHER" id="PTHR11533:SF174">
    <property type="entry name" value="PUROMYCIN-SENSITIVE AMINOPEPTIDASE-RELATED"/>
    <property type="match status" value="1"/>
</dbReference>
<evidence type="ECO:0000256" key="12">
    <source>
        <dbReference type="ARBA" id="ARBA00029811"/>
    </source>
</evidence>
<protein>
    <recommendedName>
        <fullName evidence="5">Aminopeptidase N</fullName>
        <ecNumber evidence="4">3.4.11.2</ecNumber>
    </recommendedName>
    <alternativeName>
        <fullName evidence="12">Alanine aminopeptidase</fullName>
    </alternativeName>
    <alternativeName>
        <fullName evidence="13">Lysyl aminopeptidase</fullName>
    </alternativeName>
</protein>
<evidence type="ECO:0000313" key="17">
    <source>
        <dbReference type="EMBL" id="GAA2120419.1"/>
    </source>
</evidence>
<comment type="similarity">
    <text evidence="3">Belongs to the peptidase M1 family.</text>
</comment>
<dbReference type="Pfam" id="PF11838">
    <property type="entry name" value="ERAP1_C"/>
    <property type="match status" value="1"/>
</dbReference>
<evidence type="ECO:0000259" key="16">
    <source>
        <dbReference type="Pfam" id="PF17900"/>
    </source>
</evidence>
<dbReference type="SUPFAM" id="SSF55486">
    <property type="entry name" value="Metalloproteases ('zincins'), catalytic domain"/>
    <property type="match status" value="1"/>
</dbReference>
<dbReference type="GO" id="GO:0004177">
    <property type="term" value="F:aminopeptidase activity"/>
    <property type="evidence" value="ECO:0007669"/>
    <property type="project" value="UniProtKB-KW"/>
</dbReference>
<sequence length="833" mass="90181">MERMSDAPTRTEPASLTQVEAEARAALISVRRYDIAVDMTGLLDGPTIECVSTIAFECAEPGASTFVDCAADIRSATLNGRDLDLSIFDAGRLPLPDLAADNVLVVASAQSDTGRSVGILRTVDPSDKLVYVWTSFEPDAARYVWACFDQPDLKAPHGFVVTAPESWTVLSNSAPDQVEPADEGTASVETPARVWTFGDTPPLSTYVVVVNAGPFVELRREVDGYDLGLYARQSLARYLDRDADELFELTRQGLAWFGGQFDQPFPQRRYDQVFVPNMGGAMENWGCVTWTDAVIYRSPPTYAQRQARASVLMHEMAHMWFGDLVTMRWWDDLWLNEAFASWAATWALVGAGTEHTDAWAGFLCALKLEGYRADMSPGTHPIRGDVPDVAQAMANFDAITYSKGQSVLKQLSAYVGDDAFVRGLQAYFRDHAWGNTRLDDLIDAVAAAAGRDLSSWTPAWLDSAGTDTIRLADGALSIVAPDGGVPRPHRFDIVSYVVRDDVLHAVATTPVESTEASVEVDLPEADLHLLNANDLTFAAVRPDATSLATLLSRAGDLPDPLSRALAGGTAWDMMVKGELGAGDVVGVLTAALVTERSPIVVESFLGMALKAAEQWAPADQVAPLLLEVASTASGLTVEPDFRMPALRALAASASTADHFEILREPADHERDLAWRVLARRAELGDYDEDAVTALEKADLDPEAWVRALAVRGAQPDAAAKDEAWSALMVDRTVPMGSSLVQVGNLFWRPTQAELLKPWTDRYLDVLPSLASGGLLAVGGLIRVLFPFAVADQEFHDRALSLAEAPGTHPAIRQNLLTGADTLRRMLAARALSS</sequence>
<dbReference type="InterPro" id="IPR050344">
    <property type="entry name" value="Peptidase_M1_aminopeptidases"/>
</dbReference>
<evidence type="ECO:0000256" key="1">
    <source>
        <dbReference type="ARBA" id="ARBA00000098"/>
    </source>
</evidence>
<keyword evidence="11" id="KW-0482">Metalloprotease</keyword>
<evidence type="ECO:0000256" key="5">
    <source>
        <dbReference type="ARBA" id="ARBA00015611"/>
    </source>
</evidence>
<evidence type="ECO:0000256" key="11">
    <source>
        <dbReference type="ARBA" id="ARBA00023049"/>
    </source>
</evidence>
<evidence type="ECO:0000256" key="4">
    <source>
        <dbReference type="ARBA" id="ARBA00012564"/>
    </source>
</evidence>
<comment type="caution">
    <text evidence="17">The sequence shown here is derived from an EMBL/GenBank/DDBJ whole genome shotgun (WGS) entry which is preliminary data.</text>
</comment>
<dbReference type="Pfam" id="PF17900">
    <property type="entry name" value="Peptidase_M1_N"/>
    <property type="match status" value="1"/>
</dbReference>
<dbReference type="PANTHER" id="PTHR11533">
    <property type="entry name" value="PROTEASE M1 ZINC METALLOPROTEASE"/>
    <property type="match status" value="1"/>
</dbReference>
<dbReference type="NCBIfam" id="TIGR02412">
    <property type="entry name" value="pepN_strep_liv"/>
    <property type="match status" value="1"/>
</dbReference>
<dbReference type="Proteomes" id="UP001500575">
    <property type="component" value="Unassembled WGS sequence"/>
</dbReference>
<feature type="domain" description="ERAP1-like C-terminal" evidence="15">
    <location>
        <begin position="529"/>
        <end position="824"/>
    </location>
</feature>
<keyword evidence="8" id="KW-0479">Metal-binding</keyword>
<feature type="domain" description="Peptidase M1 membrane alanine aminopeptidase" evidence="14">
    <location>
        <begin position="248"/>
        <end position="460"/>
    </location>
</feature>
<evidence type="ECO:0000256" key="7">
    <source>
        <dbReference type="ARBA" id="ARBA00022670"/>
    </source>
</evidence>
<dbReference type="CDD" id="cd09602">
    <property type="entry name" value="M1_APN"/>
    <property type="match status" value="1"/>
</dbReference>
<dbReference type="Gene3D" id="1.10.390.10">
    <property type="entry name" value="Neutral Protease Domain 2"/>
    <property type="match status" value="1"/>
</dbReference>
<dbReference type="InterPro" id="IPR027268">
    <property type="entry name" value="Peptidase_M4/M1_CTD_sf"/>
</dbReference>
<name>A0ABN2Y1M4_9ACTN</name>
<evidence type="ECO:0000256" key="10">
    <source>
        <dbReference type="ARBA" id="ARBA00022833"/>
    </source>
</evidence>
<dbReference type="InterPro" id="IPR001930">
    <property type="entry name" value="Peptidase_M1"/>
</dbReference>
<dbReference type="InterPro" id="IPR012778">
    <property type="entry name" value="Pept_M1_aminopeptidase"/>
</dbReference>
<comment type="cofactor">
    <cofactor evidence="2">
        <name>Zn(2+)</name>
        <dbReference type="ChEBI" id="CHEBI:29105"/>
    </cofactor>
</comment>
<keyword evidence="10" id="KW-0862">Zinc</keyword>
<accession>A0ABN2Y1M4</accession>
<dbReference type="InterPro" id="IPR014782">
    <property type="entry name" value="Peptidase_M1_dom"/>
</dbReference>
<dbReference type="PRINTS" id="PR00756">
    <property type="entry name" value="ALADIPTASE"/>
</dbReference>
<dbReference type="Pfam" id="PF01433">
    <property type="entry name" value="Peptidase_M1"/>
    <property type="match status" value="1"/>
</dbReference>
<evidence type="ECO:0000256" key="13">
    <source>
        <dbReference type="ARBA" id="ARBA00031533"/>
    </source>
</evidence>
<evidence type="ECO:0000256" key="8">
    <source>
        <dbReference type="ARBA" id="ARBA00022723"/>
    </source>
</evidence>
<evidence type="ECO:0000256" key="3">
    <source>
        <dbReference type="ARBA" id="ARBA00010136"/>
    </source>
</evidence>
<dbReference type="EMBL" id="BAAAQQ010000005">
    <property type="protein sequence ID" value="GAA2120419.1"/>
    <property type="molecule type" value="Genomic_DNA"/>
</dbReference>